<dbReference type="EMBL" id="ABYJ02000255">
    <property type="protein sequence ID" value="EEU98955.1"/>
    <property type="molecule type" value="Genomic_DNA"/>
</dbReference>
<evidence type="ECO:0000256" key="1">
    <source>
        <dbReference type="SAM" id="MobiDB-lite"/>
    </source>
</evidence>
<evidence type="ECO:0000313" key="2">
    <source>
        <dbReference type="EMBL" id="EEU98955.1"/>
    </source>
</evidence>
<gene>
    <name evidence="2" type="ORF">ROSINTL182_09160</name>
</gene>
<accession>C7GGT9</accession>
<dbReference type="HOGENOM" id="CLU_3084346_0_0_9"/>
<organism evidence="2 3">
    <name type="scientific">Roseburia intestinalis L1-82</name>
    <dbReference type="NCBI Taxonomy" id="536231"/>
    <lineage>
        <taxon>Bacteria</taxon>
        <taxon>Bacillati</taxon>
        <taxon>Bacillota</taxon>
        <taxon>Clostridia</taxon>
        <taxon>Lachnospirales</taxon>
        <taxon>Lachnospiraceae</taxon>
        <taxon>Roseburia</taxon>
    </lineage>
</organism>
<proteinExistence type="predicted"/>
<dbReference type="Proteomes" id="UP000004828">
    <property type="component" value="Unassembled WGS sequence"/>
</dbReference>
<feature type="region of interest" description="Disordered" evidence="1">
    <location>
        <begin position="29"/>
        <end position="52"/>
    </location>
</feature>
<sequence>MSCGYMPIRAFFIYRKIFLKIFQSTRTSSQFHLGDTPEGKKGKSLGIRNGRR</sequence>
<comment type="caution">
    <text evidence="2">The sequence shown here is derived from an EMBL/GenBank/DDBJ whole genome shotgun (WGS) entry which is preliminary data.</text>
</comment>
<evidence type="ECO:0000313" key="3">
    <source>
        <dbReference type="Proteomes" id="UP000004828"/>
    </source>
</evidence>
<dbReference type="AlphaFoldDB" id="C7GGT9"/>
<name>C7GGT9_9FIRM</name>
<reference evidence="2 3" key="1">
    <citation type="submission" date="2009-08" db="EMBL/GenBank/DDBJ databases">
        <authorList>
            <person name="Weinstock G."/>
            <person name="Sodergren E."/>
            <person name="Clifton S."/>
            <person name="Fulton L."/>
            <person name="Fulton B."/>
            <person name="Courtney L."/>
            <person name="Fronick C."/>
            <person name="Harrison M."/>
            <person name="Strong C."/>
            <person name="Farmer C."/>
            <person name="Delahaunty K."/>
            <person name="Markovic C."/>
            <person name="Hall O."/>
            <person name="Minx P."/>
            <person name="Tomlinson C."/>
            <person name="Mitreva M."/>
            <person name="Nelson J."/>
            <person name="Hou S."/>
            <person name="Wollam A."/>
            <person name="Pepin K.H."/>
            <person name="Johnson M."/>
            <person name="Bhonagiri V."/>
            <person name="Nash W.E."/>
            <person name="Warren W."/>
            <person name="Chinwalla A."/>
            <person name="Mardis E.R."/>
            <person name="Wilson R.K."/>
        </authorList>
    </citation>
    <scope>NUCLEOTIDE SEQUENCE [LARGE SCALE GENOMIC DNA]</scope>
    <source>
        <strain evidence="2 3">L1-82</strain>
    </source>
</reference>
<protein>
    <submittedName>
        <fullName evidence="2">Uncharacterized protein</fullName>
    </submittedName>
</protein>